<feature type="chain" id="PRO_5039276648" evidence="1">
    <location>
        <begin position="25"/>
        <end position="604"/>
    </location>
</feature>
<dbReference type="AlphaFoldDB" id="A0A845ERH0"/>
<dbReference type="Proteomes" id="UP000447833">
    <property type="component" value="Unassembled WGS sequence"/>
</dbReference>
<evidence type="ECO:0000313" key="3">
    <source>
        <dbReference type="EMBL" id="MYL62309.1"/>
    </source>
</evidence>
<proteinExistence type="predicted"/>
<keyword evidence="1" id="KW-0732">Signal</keyword>
<dbReference type="Pfam" id="PF04122">
    <property type="entry name" value="CW_binding_2"/>
    <property type="match status" value="3"/>
</dbReference>
<dbReference type="EMBL" id="WMEY01000001">
    <property type="protein sequence ID" value="MYL62309.1"/>
    <property type="molecule type" value="Genomic_DNA"/>
</dbReference>
<dbReference type="InterPro" id="IPR051922">
    <property type="entry name" value="Bact_Sporulation_Assoc"/>
</dbReference>
<sequence length="604" mass="66652">MMGKKLKSLLVTCLTLALVMPSIAAAEKEKVTYNDMNQMLTESALEHNIPPEIAKAVALKESAWRQWADDAQTEPFVNSKDGGIGLMQVTSHVCEGDETKDCYDPEKLGNDIRYNIDAGLDILNEKWSYGVDGIIPTINTNDRDILEHWYFAIMAYNGTVPVNSPYFRDSNDGTRNVDTYQDKVLALLEKHNYLDLNTEALVFQRDDFTYDSEKDASIVFNKMHYTVDEELTRSRTLLKEGNKVSTVEGKIMKDSPSATKEIEIDESQLATVLDSQFYVDETKNSRIEHWVRYHVKLADGRTGYMASSSLNPLTERLSGSNRYNTSIEISKDGWQDGSETVVISRGGDFPDALAGAPLAYQEDAPILLTPDDKLTGELRTEIKRLNPKTAVILGSENAVSQAIENELSNMGMKINRIGGDDRFETAELIAKQLHSNSKEAVVALGMDFPDALAVAPYAAKEGMPILLTKKDRIPEATKDALSSIEKTIVVGGSDVVNNNVYKQLSDDRVRLAGDDRFSTAEEIMNYFGDGAKTGYVANGLGFADALTGAVLAAKNDAPLILSKKSVLSPSMERAIRDQELHRFALLGGPDVIHVDDELAKLAIK</sequence>
<accession>A0A845ERH0</accession>
<evidence type="ECO:0000313" key="4">
    <source>
        <dbReference type="Proteomes" id="UP000447833"/>
    </source>
</evidence>
<dbReference type="Gene3D" id="3.40.50.12090">
    <property type="match status" value="2"/>
</dbReference>
<dbReference type="SUPFAM" id="SSF53955">
    <property type="entry name" value="Lysozyme-like"/>
    <property type="match status" value="1"/>
</dbReference>
<protein>
    <submittedName>
        <fullName evidence="3">Transglycosylase SLT domain-containing protein</fullName>
    </submittedName>
</protein>
<dbReference type="Gene3D" id="1.10.530.10">
    <property type="match status" value="1"/>
</dbReference>
<name>A0A845ERH0_9BACL</name>
<evidence type="ECO:0000259" key="2">
    <source>
        <dbReference type="Pfam" id="PF01464"/>
    </source>
</evidence>
<feature type="domain" description="Transglycosylase SLT" evidence="2">
    <location>
        <begin position="42"/>
        <end position="158"/>
    </location>
</feature>
<evidence type="ECO:0000256" key="1">
    <source>
        <dbReference type="SAM" id="SignalP"/>
    </source>
</evidence>
<feature type="signal peptide" evidence="1">
    <location>
        <begin position="1"/>
        <end position="24"/>
    </location>
</feature>
<dbReference type="InterPro" id="IPR007253">
    <property type="entry name" value="Cell_wall-bd_2"/>
</dbReference>
<dbReference type="PANTHER" id="PTHR30032">
    <property type="entry name" value="N-ACETYLMURAMOYL-L-ALANINE AMIDASE-RELATED"/>
    <property type="match status" value="1"/>
</dbReference>
<gene>
    <name evidence="3" type="ORF">GLW07_02950</name>
</gene>
<comment type="caution">
    <text evidence="3">The sequence shown here is derived from an EMBL/GenBank/DDBJ whole genome shotgun (WGS) entry which is preliminary data.</text>
</comment>
<organism evidence="3 4">
    <name type="scientific">Guptibacillus hwajinpoensis</name>
    <dbReference type="NCBI Taxonomy" id="208199"/>
    <lineage>
        <taxon>Bacteria</taxon>
        <taxon>Bacillati</taxon>
        <taxon>Bacillota</taxon>
        <taxon>Bacilli</taxon>
        <taxon>Bacillales</taxon>
        <taxon>Guptibacillaceae</taxon>
        <taxon>Guptibacillus</taxon>
    </lineage>
</organism>
<dbReference type="PANTHER" id="PTHR30032:SF8">
    <property type="entry name" value="GERMINATION-SPECIFIC N-ACETYLMURAMOYL-L-ALANINE AMIDASE"/>
    <property type="match status" value="1"/>
</dbReference>
<dbReference type="InterPro" id="IPR008258">
    <property type="entry name" value="Transglycosylase_SLT_dom_1"/>
</dbReference>
<dbReference type="Pfam" id="PF01464">
    <property type="entry name" value="SLT"/>
    <property type="match status" value="1"/>
</dbReference>
<dbReference type="InterPro" id="IPR023346">
    <property type="entry name" value="Lysozyme-like_dom_sf"/>
</dbReference>
<reference evidence="3 4" key="1">
    <citation type="submission" date="2019-11" db="EMBL/GenBank/DDBJ databases">
        <title>Genome sequences of 17 halophilic strains isolated from different environments.</title>
        <authorList>
            <person name="Furrow R.E."/>
        </authorList>
    </citation>
    <scope>NUCLEOTIDE SEQUENCE [LARGE SCALE GENOMIC DNA]</scope>
    <source>
        <strain evidence="3 4">22506_14_FS</strain>
    </source>
</reference>
<dbReference type="RefSeq" id="WP_160918170.1">
    <property type="nucleotide sequence ID" value="NZ_WMEY01000001.1"/>
</dbReference>